<dbReference type="RefSeq" id="WP_006975308.1">
    <property type="nucleotide sequence ID" value="NZ_ABCS01000088.1"/>
</dbReference>
<keyword evidence="2" id="KW-1185">Reference proteome</keyword>
<evidence type="ECO:0000313" key="2">
    <source>
        <dbReference type="Proteomes" id="UP000005801"/>
    </source>
</evidence>
<sequence length="119" mass="12888">MPLRFSVQTTATGTVYLRVDAEGVVEEQDSLALVARLESHRGGKVLSVTASNTEFRPAARRIFLQIDAAEFSAIAAVVASPVVQAATNLILRFKRDSSVQVFRSLDEALAWLDAQPSAK</sequence>
<evidence type="ECO:0008006" key="3">
    <source>
        <dbReference type="Google" id="ProtNLM"/>
    </source>
</evidence>
<comment type="caution">
    <text evidence="1">The sequence shown here is derived from an EMBL/GenBank/DDBJ whole genome shotgun (WGS) entry which is preliminary data.</text>
</comment>
<gene>
    <name evidence="1" type="ORF">PPSIR1_13590</name>
</gene>
<dbReference type="Proteomes" id="UP000005801">
    <property type="component" value="Unassembled WGS sequence"/>
</dbReference>
<name>A6GF18_9BACT</name>
<dbReference type="AlphaFoldDB" id="A6GF18"/>
<dbReference type="Gene3D" id="3.40.970.30">
    <property type="entry name" value="yp_829618.1 like domains"/>
    <property type="match status" value="1"/>
</dbReference>
<protein>
    <recommendedName>
        <fullName evidence="3">STAS/SEC14 domain-containing protein</fullName>
    </recommendedName>
</protein>
<dbReference type="Pfam" id="PF11964">
    <property type="entry name" value="SpoIIAA-like"/>
    <property type="match status" value="1"/>
</dbReference>
<evidence type="ECO:0000313" key="1">
    <source>
        <dbReference type="EMBL" id="EDM75545.1"/>
    </source>
</evidence>
<proteinExistence type="predicted"/>
<reference evidence="1 2" key="1">
    <citation type="submission" date="2007-06" db="EMBL/GenBank/DDBJ databases">
        <authorList>
            <person name="Shimkets L."/>
            <person name="Ferriera S."/>
            <person name="Johnson J."/>
            <person name="Kravitz S."/>
            <person name="Beeson K."/>
            <person name="Sutton G."/>
            <person name="Rogers Y.-H."/>
            <person name="Friedman R."/>
            <person name="Frazier M."/>
            <person name="Venter J.C."/>
        </authorList>
    </citation>
    <scope>NUCLEOTIDE SEQUENCE [LARGE SCALE GENOMIC DNA]</scope>
    <source>
        <strain evidence="1 2">SIR-1</strain>
    </source>
</reference>
<dbReference type="InterPro" id="IPR021866">
    <property type="entry name" value="SpoIIAA-like"/>
</dbReference>
<accession>A6GF18</accession>
<dbReference type="EMBL" id="ABCS01000088">
    <property type="protein sequence ID" value="EDM75545.1"/>
    <property type="molecule type" value="Genomic_DNA"/>
</dbReference>
<organism evidence="1 2">
    <name type="scientific">Plesiocystis pacifica SIR-1</name>
    <dbReference type="NCBI Taxonomy" id="391625"/>
    <lineage>
        <taxon>Bacteria</taxon>
        <taxon>Pseudomonadati</taxon>
        <taxon>Myxococcota</taxon>
        <taxon>Polyangia</taxon>
        <taxon>Nannocystales</taxon>
        <taxon>Nannocystaceae</taxon>
        <taxon>Plesiocystis</taxon>
    </lineage>
</organism>